<keyword evidence="2" id="KW-1185">Reference proteome</keyword>
<dbReference type="SUPFAM" id="SSF53649">
    <property type="entry name" value="Alkaline phosphatase-like"/>
    <property type="match status" value="1"/>
</dbReference>
<proteinExistence type="predicted"/>
<dbReference type="InterPro" id="IPR017850">
    <property type="entry name" value="Alkaline_phosphatase_core_sf"/>
</dbReference>
<dbReference type="EMBL" id="CP063311">
    <property type="protein sequence ID" value="QOV21436.1"/>
    <property type="molecule type" value="Genomic_DNA"/>
</dbReference>
<dbReference type="NCBIfam" id="TIGR02687">
    <property type="entry name" value="BREX-1 system phosphatase PglZ type A"/>
    <property type="match status" value="1"/>
</dbReference>
<name>A0A7U3NM31_9CYAN</name>
<dbReference type="KEGG" id="aee:IM676_11770"/>
<evidence type="ECO:0000313" key="1">
    <source>
        <dbReference type="EMBL" id="QOV21436.1"/>
    </source>
</evidence>
<reference evidence="2" key="1">
    <citation type="submission" date="2020-10" db="EMBL/GenBank/DDBJ databases">
        <title>Genome-based taxonomic classification of the species Anabaenopsis elenkinii.</title>
        <authorList>
            <person name="Delbaje E."/>
            <person name="Andreote A.P.D."/>
            <person name="Pellegrinetti T.A."/>
            <person name="Cruz R.B."/>
            <person name="Branco L.H.Z."/>
            <person name="Fiore M.F."/>
        </authorList>
    </citation>
    <scope>NUCLEOTIDE SEQUENCE [LARGE SCALE GENOMIC DNA]</scope>
    <source>
        <strain evidence="2">CCIBt3563</strain>
    </source>
</reference>
<sequence length="862" mass="97639">MNTNRIQSQLENIFQDSARWYHSQRRIVFWYDPDQQFTSIFNELQIEEVEKLQLADTPFTVKYRLLIEYPNQNFLLYAPFLEPEPQENWLLDIQKSGFTFSADPAALIYADLGLHQRRLEKTIRQHSKFFSRKNRAEDLQAMAISPDSDERGLLLAMLSVLANLKVPDPSGLIRQVLLQGLLETDNTLWSEIVELVSPQTFWDIVQEHTGFASPNPSLNKLCIHLLITHFAKSLHGELPGQLADKVITPGQRAYAFIDQWMRDQQDSPGWQNLSGEIAEQLHIFEVIENESPAILYEASSFEAVDLVLIRACVKTLQTGFTQISTPGTETPTVEVTPWKDWLKARDTLIWFPRYEKIYQALEAAIALWELRQRYLGGFRQPAPALFKAYASDLHKFDQAYRHFIFASDQAQGDILKGLIEDIENFYTQWFLDKLGSAWSDALGNSWELTDIPPQRGFFRRYVSPILDRSDREKAFVIISDALRYEVARELAAVIKTEVRGETSLEPVLGILPSVTRWGMAALLPGSKLELTPDNDDVLRDGMSTKGTAARQKVLSQNSRVAVTVLNAKDLLDMNTDAGRAAVQSYRLIYIYHNIIDAIGDQASSERQVFSACQDAIKQLLRLVKRICNSLNGTNVIITADHGFLYQRRPIQEADKRPIPSDEAVLESKRRYLLATKPVSDTTLLHFQLPNTTENLFAIVPRGSLRFAVQGAGSQFVHGGASLQEICVPVITYHHQRAVKKNEGQPRKVGVQVNATVRRVTNNRFKLILVQTEAVEGRWRSRQITVGFYDPQTDTPITDVLGVNLTSTSPNLSDRGINLRLTVNTASPPTKADLIVKDADDQSELLRETWIISLGIANDFGDF</sequence>
<organism evidence="1 2">
    <name type="scientific">Anabaenopsis elenkinii CCIBt3563</name>
    <dbReference type="NCBI Taxonomy" id="2779889"/>
    <lineage>
        <taxon>Bacteria</taxon>
        <taxon>Bacillati</taxon>
        <taxon>Cyanobacteriota</taxon>
        <taxon>Cyanophyceae</taxon>
        <taxon>Nostocales</taxon>
        <taxon>Nodulariaceae</taxon>
        <taxon>Anabaenopsis</taxon>
    </lineage>
</organism>
<evidence type="ECO:0000313" key="2">
    <source>
        <dbReference type="Proteomes" id="UP000593846"/>
    </source>
</evidence>
<accession>A0A7U3NM31</accession>
<dbReference type="Gene3D" id="3.40.720.10">
    <property type="entry name" value="Alkaline Phosphatase, subunit A"/>
    <property type="match status" value="1"/>
</dbReference>
<dbReference type="AlphaFoldDB" id="A0A7U3NM31"/>
<gene>
    <name evidence="1" type="primary">pglZ</name>
    <name evidence="1" type="ORF">IM676_11770</name>
</gene>
<dbReference type="InterPro" id="IPR014060">
    <property type="entry name" value="PglZ"/>
</dbReference>
<dbReference type="Proteomes" id="UP000593846">
    <property type="component" value="Chromosome"/>
</dbReference>
<dbReference type="RefSeq" id="WP_200987091.1">
    <property type="nucleotide sequence ID" value="NZ_CP063311.1"/>
</dbReference>
<protein>
    <submittedName>
        <fullName evidence="1">BREX-1 system phosphatase PglZ type A</fullName>
    </submittedName>
</protein>
<dbReference type="Pfam" id="PF08665">
    <property type="entry name" value="PglZ"/>
    <property type="match status" value="1"/>
</dbReference>